<name>A0ABM7XFA3_9BACT</name>
<evidence type="ECO:0000256" key="1">
    <source>
        <dbReference type="ARBA" id="ARBA00010835"/>
    </source>
</evidence>
<dbReference type="Gene3D" id="3.30.160.20">
    <property type="match status" value="1"/>
</dbReference>
<evidence type="ECO:0000313" key="5">
    <source>
        <dbReference type="Proteomes" id="UP001162734"/>
    </source>
</evidence>
<accession>A0ABM7XFA3</accession>
<dbReference type="Pfam" id="PF00472">
    <property type="entry name" value="RF-1"/>
    <property type="match status" value="1"/>
</dbReference>
<dbReference type="InterPro" id="IPR000352">
    <property type="entry name" value="Pep_chain_release_fac_I"/>
</dbReference>
<dbReference type="InterPro" id="IPR045853">
    <property type="entry name" value="Pep_chain_release_fac_I_sf"/>
</dbReference>
<dbReference type="RefSeq" id="WP_248346360.1">
    <property type="nucleotide sequence ID" value="NZ_AP025592.1"/>
</dbReference>
<comment type="similarity">
    <text evidence="1">Belongs to the prokaryotic/mitochondrial release factor family.</text>
</comment>
<organism evidence="4 5">
    <name type="scientific">Anaeromyxobacter paludicola</name>
    <dbReference type="NCBI Taxonomy" id="2918171"/>
    <lineage>
        <taxon>Bacteria</taxon>
        <taxon>Pseudomonadati</taxon>
        <taxon>Myxococcota</taxon>
        <taxon>Myxococcia</taxon>
        <taxon>Myxococcales</taxon>
        <taxon>Cystobacterineae</taxon>
        <taxon>Anaeromyxobacteraceae</taxon>
        <taxon>Anaeromyxobacter</taxon>
    </lineage>
</organism>
<feature type="domain" description="Prokaryotic-type class I peptide chain release factors" evidence="3">
    <location>
        <begin position="27"/>
        <end position="107"/>
    </location>
</feature>
<dbReference type="PANTHER" id="PTHR43804">
    <property type="entry name" value="LD18447P"/>
    <property type="match status" value="1"/>
</dbReference>
<dbReference type="EMBL" id="AP025592">
    <property type="protein sequence ID" value="BDG10564.1"/>
    <property type="molecule type" value="Genomic_DNA"/>
</dbReference>
<gene>
    <name evidence="4" type="ORF">AMPC_36770</name>
</gene>
<proteinExistence type="inferred from homology"/>
<protein>
    <submittedName>
        <fullName evidence="4">Peptide chain release factor</fullName>
    </submittedName>
</protein>
<keyword evidence="5" id="KW-1185">Reference proteome</keyword>
<reference evidence="5" key="1">
    <citation type="journal article" date="2022" name="Int. J. Syst. Evol. Microbiol.">
        <title>Anaeromyxobacter oryzae sp. nov., Anaeromyxobacter diazotrophicus sp. nov. and Anaeromyxobacter paludicola sp. nov., isolated from paddy soils.</title>
        <authorList>
            <person name="Itoh H."/>
            <person name="Xu Z."/>
            <person name="Mise K."/>
            <person name="Masuda Y."/>
            <person name="Ushijima N."/>
            <person name="Hayakawa C."/>
            <person name="Shiratori Y."/>
            <person name="Senoo K."/>
        </authorList>
    </citation>
    <scope>NUCLEOTIDE SEQUENCE [LARGE SCALE GENOMIC DNA]</scope>
    <source>
        <strain evidence="5">Red630</strain>
    </source>
</reference>
<feature type="region of interest" description="Disordered" evidence="2">
    <location>
        <begin position="86"/>
        <end position="126"/>
    </location>
</feature>
<sequence length="126" mass="13987">MEPQVDPAIRAAARRALALPGEALLAECEETFFVASGPGGQHRNKTESGVRLVHRPTGVTVTATERRSQPQNRAAALVRLRERLQALSHVPRPRRATRPTRGSRERRLAGKRIVSEKKAARRERGD</sequence>
<dbReference type="PANTHER" id="PTHR43804:SF6">
    <property type="entry name" value="CLASS I PEPTIDE CHAIN RELEASE FACTOR"/>
    <property type="match status" value="1"/>
</dbReference>
<dbReference type="InterPro" id="IPR050057">
    <property type="entry name" value="Prokaryotic/Mito_RF"/>
</dbReference>
<dbReference type="Proteomes" id="UP001162734">
    <property type="component" value="Chromosome"/>
</dbReference>
<evidence type="ECO:0000256" key="2">
    <source>
        <dbReference type="SAM" id="MobiDB-lite"/>
    </source>
</evidence>
<evidence type="ECO:0000313" key="4">
    <source>
        <dbReference type="EMBL" id="BDG10564.1"/>
    </source>
</evidence>
<evidence type="ECO:0000259" key="3">
    <source>
        <dbReference type="Pfam" id="PF00472"/>
    </source>
</evidence>
<dbReference type="SUPFAM" id="SSF75620">
    <property type="entry name" value="Release factor"/>
    <property type="match status" value="1"/>
</dbReference>
<feature type="compositionally biased region" description="Basic and acidic residues" evidence="2">
    <location>
        <begin position="102"/>
        <end position="126"/>
    </location>
</feature>